<dbReference type="GO" id="GO:0005737">
    <property type="term" value="C:cytoplasm"/>
    <property type="evidence" value="ECO:0007669"/>
    <property type="project" value="UniProtKB-SubCell"/>
</dbReference>
<protein>
    <recommendedName>
        <fullName evidence="3">N-acyl-aliphatic-L-amino acid amidohydrolase</fullName>
        <ecNumber evidence="3">3.5.1.14</ecNumber>
    </recommendedName>
    <alternativeName>
        <fullName evidence="8">N-acyl-L-amino-acid amidohydrolase</fullName>
    </alternativeName>
</protein>
<evidence type="ECO:0000256" key="2">
    <source>
        <dbReference type="ARBA" id="ARBA00006247"/>
    </source>
</evidence>
<dbReference type="EMBL" id="OB660149">
    <property type="protein sequence ID" value="CAD7223098.1"/>
    <property type="molecule type" value="Genomic_DNA"/>
</dbReference>
<organism evidence="11">
    <name type="scientific">Cyprideis torosa</name>
    <dbReference type="NCBI Taxonomy" id="163714"/>
    <lineage>
        <taxon>Eukaryota</taxon>
        <taxon>Metazoa</taxon>
        <taxon>Ecdysozoa</taxon>
        <taxon>Arthropoda</taxon>
        <taxon>Crustacea</taxon>
        <taxon>Oligostraca</taxon>
        <taxon>Ostracoda</taxon>
        <taxon>Podocopa</taxon>
        <taxon>Podocopida</taxon>
        <taxon>Cytherocopina</taxon>
        <taxon>Cytheroidea</taxon>
        <taxon>Cytherideidae</taxon>
        <taxon>Cyprideis</taxon>
    </lineage>
</organism>
<dbReference type="InterPro" id="IPR036264">
    <property type="entry name" value="Bact_exopeptidase_dim_dom"/>
</dbReference>
<comment type="cofactor">
    <cofactor evidence="10">
        <name>Zn(2+)</name>
        <dbReference type="ChEBI" id="CHEBI:29105"/>
    </cofactor>
    <text evidence="10">Binds 2 Zn(2+) ions per subunit.</text>
</comment>
<dbReference type="SUPFAM" id="SSF55031">
    <property type="entry name" value="Bacterial exopeptidase dimerisation domain"/>
    <property type="match status" value="1"/>
</dbReference>
<evidence type="ECO:0000256" key="1">
    <source>
        <dbReference type="ARBA" id="ARBA00004496"/>
    </source>
</evidence>
<feature type="binding site" evidence="10">
    <location>
        <position position="76"/>
    </location>
    <ligand>
        <name>Zn(2+)</name>
        <dbReference type="ChEBI" id="CHEBI:29105"/>
        <label>1</label>
    </ligand>
</feature>
<keyword evidence="4" id="KW-0963">Cytoplasm</keyword>
<dbReference type="InterPro" id="IPR010159">
    <property type="entry name" value="N-acyl_aa_amidohydrolase"/>
</dbReference>
<dbReference type="PANTHER" id="PTHR45892:SF1">
    <property type="entry name" value="AMINOACYLASE-1"/>
    <property type="match status" value="1"/>
</dbReference>
<evidence type="ECO:0000313" key="11">
    <source>
        <dbReference type="EMBL" id="CAD7223098.1"/>
    </source>
</evidence>
<feature type="binding site" evidence="10">
    <location>
        <position position="171"/>
    </location>
    <ligand>
        <name>Zn(2+)</name>
        <dbReference type="ChEBI" id="CHEBI:29105"/>
        <label>1</label>
    </ligand>
</feature>
<dbReference type="PROSITE" id="PS00758">
    <property type="entry name" value="ARGE_DAPE_CPG2_1"/>
    <property type="match status" value="1"/>
</dbReference>
<dbReference type="FunFam" id="3.30.70.360:FF:000005">
    <property type="entry name" value="Putative Aminoacylase-1"/>
    <property type="match status" value="1"/>
</dbReference>
<dbReference type="Gene3D" id="3.40.630.10">
    <property type="entry name" value="Zn peptidases"/>
    <property type="match status" value="1"/>
</dbReference>
<evidence type="ECO:0000256" key="4">
    <source>
        <dbReference type="ARBA" id="ARBA00022490"/>
    </source>
</evidence>
<dbReference type="AlphaFoldDB" id="A0A7R8ZKU4"/>
<dbReference type="PANTHER" id="PTHR45892">
    <property type="entry name" value="AMINOACYLASE-1"/>
    <property type="match status" value="1"/>
</dbReference>
<gene>
    <name evidence="11" type="ORF">CTOB1V02_LOCUS1092</name>
</gene>
<proteinExistence type="inferred from homology"/>
<keyword evidence="7 10" id="KW-0862">Zinc</keyword>
<dbReference type="EC" id="3.5.1.14" evidence="3"/>
<dbReference type="PIRSF" id="PIRSF036696">
    <property type="entry name" value="ACY-1"/>
    <property type="match status" value="1"/>
</dbReference>
<accession>A0A7R8ZKU4</accession>
<feature type="binding site" evidence="10">
    <location>
        <position position="380"/>
    </location>
    <ligand>
        <name>Zn(2+)</name>
        <dbReference type="ChEBI" id="CHEBI:29105"/>
        <label>2</label>
    </ligand>
</feature>
<dbReference type="InterPro" id="IPR002933">
    <property type="entry name" value="Peptidase_M20"/>
</dbReference>
<name>A0A7R8ZKU4_9CRUS</name>
<reference evidence="11" key="1">
    <citation type="submission" date="2020-11" db="EMBL/GenBank/DDBJ databases">
        <authorList>
            <person name="Tran Van P."/>
        </authorList>
    </citation>
    <scope>NUCLEOTIDE SEQUENCE</scope>
</reference>
<evidence type="ECO:0000256" key="9">
    <source>
        <dbReference type="PIRSR" id="PIRSR036696-1"/>
    </source>
</evidence>
<dbReference type="GO" id="GO:0046872">
    <property type="term" value="F:metal ion binding"/>
    <property type="evidence" value="ECO:0007669"/>
    <property type="project" value="UniProtKB-KW"/>
</dbReference>
<keyword evidence="6" id="KW-0378">Hydrolase</keyword>
<dbReference type="OrthoDB" id="3064516at2759"/>
<evidence type="ECO:0000256" key="5">
    <source>
        <dbReference type="ARBA" id="ARBA00022723"/>
    </source>
</evidence>
<dbReference type="NCBIfam" id="TIGR01880">
    <property type="entry name" value="Ac-peptdase-euk"/>
    <property type="match status" value="1"/>
</dbReference>
<comment type="similarity">
    <text evidence="2">Belongs to the peptidase M20A family.</text>
</comment>
<dbReference type="FunFam" id="3.40.630.10:FF:000019">
    <property type="entry name" value="Aminoacylase 1"/>
    <property type="match status" value="1"/>
</dbReference>
<evidence type="ECO:0000256" key="8">
    <source>
        <dbReference type="ARBA" id="ARBA00029656"/>
    </source>
</evidence>
<dbReference type="Pfam" id="PF07687">
    <property type="entry name" value="M20_dimer"/>
    <property type="match status" value="1"/>
</dbReference>
<dbReference type="Pfam" id="PF01546">
    <property type="entry name" value="Peptidase_M20"/>
    <property type="match status" value="1"/>
</dbReference>
<dbReference type="GO" id="GO:0004046">
    <property type="term" value="F:aminoacylase activity"/>
    <property type="evidence" value="ECO:0007669"/>
    <property type="project" value="UniProtKB-EC"/>
</dbReference>
<dbReference type="InterPro" id="IPR001261">
    <property type="entry name" value="ArgE/DapE_CS"/>
</dbReference>
<feature type="binding site" evidence="10">
    <location>
        <position position="109"/>
    </location>
    <ligand>
        <name>Zn(2+)</name>
        <dbReference type="ChEBI" id="CHEBI:29105"/>
        <label>1</label>
    </ligand>
</feature>
<dbReference type="InterPro" id="IPR052083">
    <property type="entry name" value="Aminoacylase-1_M20A"/>
</dbReference>
<dbReference type="Gene3D" id="1.10.150.900">
    <property type="match status" value="1"/>
</dbReference>
<dbReference type="Gene3D" id="3.30.70.360">
    <property type="match status" value="1"/>
</dbReference>
<dbReference type="SUPFAM" id="SSF53187">
    <property type="entry name" value="Zn-dependent exopeptidases"/>
    <property type="match status" value="1"/>
</dbReference>
<keyword evidence="5 10" id="KW-0479">Metal-binding</keyword>
<comment type="subcellular location">
    <subcellularLocation>
        <location evidence="1">Cytoplasm</location>
    </subcellularLocation>
</comment>
<evidence type="ECO:0000256" key="6">
    <source>
        <dbReference type="ARBA" id="ARBA00022801"/>
    </source>
</evidence>
<dbReference type="FunFam" id="1.10.150.900:FF:000001">
    <property type="entry name" value="Aminoacylase-1, putative"/>
    <property type="match status" value="1"/>
</dbReference>
<dbReference type="InterPro" id="IPR011650">
    <property type="entry name" value="Peptidase_M20_dimer"/>
</dbReference>
<feature type="active site" description="Proton acceptor" evidence="9">
    <location>
        <position position="143"/>
    </location>
</feature>
<feature type="active site" evidence="9">
    <location>
        <position position="78"/>
    </location>
</feature>
<feature type="binding site" evidence="10">
    <location>
        <position position="109"/>
    </location>
    <ligand>
        <name>Zn(2+)</name>
        <dbReference type="ChEBI" id="CHEBI:29105"/>
        <label>2</label>
    </ligand>
</feature>
<dbReference type="GO" id="GO:0006520">
    <property type="term" value="P:amino acid metabolic process"/>
    <property type="evidence" value="ECO:0007669"/>
    <property type="project" value="InterPro"/>
</dbReference>
<evidence type="ECO:0000256" key="3">
    <source>
        <dbReference type="ARBA" id="ARBA00011913"/>
    </source>
</evidence>
<dbReference type="PROSITE" id="PS00759">
    <property type="entry name" value="ARGE_DAPE_CPG2_2"/>
    <property type="match status" value="1"/>
</dbReference>
<evidence type="ECO:0000256" key="10">
    <source>
        <dbReference type="PIRSR" id="PIRSR036696-2"/>
    </source>
</evidence>
<sequence length="412" mass="46407">MSQDDAFAIDRFRKYLQIKTVQPKPDLEAAIDFLKKYGSDIGLTAATYELVPGYPVLILTWLGSDTSLKSVLLNSHMDVVPVFPESWTYDPFEAKLQDDGWIFGRGTQDMKCLAIMFLEAIRRLKARGFQPKRTVYLSFGPDEEVGGLKGMGPFVDSPEFEVMNVGVALDEGLASDTPWCPVYFAERQQLWMKYTFHGNPGHGSRFIKDTAMSRLLKFMNLVQEFRDQQEKKLESDPELTVGYVTSVNMNILEGGLEVNVVPSKMSVTVDIRVTPSETLDEMRSKLKSWILKALEKPGEPTPSLDEAVTMETVCAFSGDFTSPTDEDNPWWKALSGALSESGVEFKKDIFTGGTDIRYVRRKGIPSYGFTPMPNTPVLLHDHDERIHKDVFLKGIKIYENIIQRITSVEGTP</sequence>
<feature type="binding site" evidence="10">
    <location>
        <position position="144"/>
    </location>
    <ligand>
        <name>Zn(2+)</name>
        <dbReference type="ChEBI" id="CHEBI:29105"/>
        <label>2</label>
    </ligand>
</feature>
<evidence type="ECO:0000256" key="7">
    <source>
        <dbReference type="ARBA" id="ARBA00022833"/>
    </source>
</evidence>